<name>A0ABY6KGK9_9ARAC</name>
<dbReference type="InterPro" id="IPR000477">
    <property type="entry name" value="RT_dom"/>
</dbReference>
<dbReference type="Gene3D" id="3.30.70.270">
    <property type="match status" value="1"/>
</dbReference>
<dbReference type="PANTHER" id="PTHR33481:SF1">
    <property type="entry name" value="ENDONUCLEASE_EXONUCLEASE_PHOSPHATASE DOMAIN-CONTAINING PROTEIN-RELATED"/>
    <property type="match status" value="1"/>
</dbReference>
<dbReference type="Proteomes" id="UP001235939">
    <property type="component" value="Chromosome 05"/>
</dbReference>
<feature type="compositionally biased region" description="Basic and acidic residues" evidence="1">
    <location>
        <begin position="127"/>
        <end position="149"/>
    </location>
</feature>
<dbReference type="Pfam" id="PF00078">
    <property type="entry name" value="RVT_1"/>
    <property type="match status" value="1"/>
</dbReference>
<dbReference type="SUPFAM" id="SSF56672">
    <property type="entry name" value="DNA/RNA polymerases"/>
    <property type="match status" value="1"/>
</dbReference>
<gene>
    <name evidence="3" type="ORF">LAZ67_5002657</name>
</gene>
<keyword evidence="4" id="KW-1185">Reference proteome</keyword>
<dbReference type="InterPro" id="IPR043502">
    <property type="entry name" value="DNA/RNA_pol_sf"/>
</dbReference>
<dbReference type="InterPro" id="IPR043128">
    <property type="entry name" value="Rev_trsase/Diguanyl_cyclase"/>
</dbReference>
<sequence length="1457" mass="167997">MVCRWRSWFLEGRQNVHDDERSGSPVTATDNAAFAAVPNVVEADRCVTIDEIMIRLPPGIEIRRSSIGTIMSDVLNFRKVCARWVPRLLLENHKQQRMEAARVFLEMHQRDGDQLFSRIVTGDESWVHHSTPETKRQSMEWKKPEESAPKKAKVTISAGKVMAMENFKWEIFTHPPYSPELAPSDFHLYPALKWHLGGKHFANDDEVQAKANYWLRRQDTAWYNSADDGKNSLPLKQTIDGISSMVESDNENLLAQMKETVGNIVEEKLGDIRSVISSKGLSYAQVTQRDHTQKFIEERQRTLNTEATLLAVPLNNEPINNIAQAISTNIKKVTRKRDEEAKHLLKELSMAAELKANSKIFTPKPRDPTIIIKNVSKLTEVNNLIPIICTMNPDLSGLENEVLFRVLFPMKSNTSHHNVVLRVSPRVYQTLRKKDIDMEIQRKIGNWTKFAESISPSDLLDLNSASEHIVNCEDIDNVVNKLTNLVIEAAYSSLDVKHHTSINTTTSKNWWNKELQQLKEHLHYLRNLYYRGGNLNPSIYRAARNKYLRAINRAKKTSWKIFIEENESTNAFGNAYRIFKRLRSADIQVGIPLLNKTAECMREQKMKEMLTAFFPDDDVRLDNEEHTLIRNHIPSFTNREIIFITEKEIKDLCSNLNIRKAPGPDNVSNYMIKHSLLSILPSLVKLFNECLVLGYYPESWKPSVLKIITKPQKADYEAINSYRPISLTSNFSKIFETIIKNKILNYYNHNNLLSHRQHGFTKRKSTITALDKITETILKHKQNELVALIAIDISGAFDNAWWPALIKRMDEDHVPAVLIKIIQSFLNRRRKTSLTFSNTTISKYLSKGCPQGGPLSPLLWNIVLNDLLINFASPNSEIICYADDVSIVCWHKTIEGLKNETERTLNYVIQWCTRNKLKLSPEKTGLIHMHGKQNIPMGTPNFIIKPVDEVKILGIKFSNHRIKSKINFTPHINDILCKINRMKNLLFSLCGKMWGLDAKKRLILYKTLFRPIVTYGSEIWYKFINKRSKQRLNSQQYQILLWVVRAYKTTSSNCIHSLAKIPILTDQIESLIIKYDLANLSKEEINVFRPHAPTIIHNYIESRMAETIANTNETFRKFFPFGIPFYFRPNFYNSQFVTGHGNFGEFLSKIGATDDPSCFCGKENQDSMHLLMECPIFHSYRRKKHLDADGLSRGPLPETDWGEDFERLFLNQIPDEEDEFVESVKKNLNGSRRSIAQNFKEEDGCLFKKNPNPEGRACMLVVPEKKKREIMKEYHNHMSNGHLGIARTMYRIKSKYLWPSMLNDVSKFFKTCHLCQSRKGSNQLPSALLQPIPPANFPFERIGIVFVEPKDNPGQDPLIVHVSRIKPYYERMDEVIHEDVTTSGEGEVQYGERFVSREASEVVTSIEPESLAYRKKWGMEGPVQENFLNWSRIPPSADLGRFKCPLEVFSQDVQDKN</sequence>
<dbReference type="Gene3D" id="1.10.340.70">
    <property type="match status" value="1"/>
</dbReference>
<dbReference type="CDD" id="cd01650">
    <property type="entry name" value="RT_nLTR_like"/>
    <property type="match status" value="1"/>
</dbReference>
<dbReference type="EMBL" id="CP092867">
    <property type="protein sequence ID" value="UYV67968.1"/>
    <property type="molecule type" value="Genomic_DNA"/>
</dbReference>
<protein>
    <recommendedName>
        <fullName evidence="2">Reverse transcriptase domain-containing protein</fullName>
    </recommendedName>
</protein>
<proteinExistence type="predicted"/>
<dbReference type="Pfam" id="PF17921">
    <property type="entry name" value="Integrase_H2C2"/>
    <property type="match status" value="1"/>
</dbReference>
<feature type="region of interest" description="Disordered" evidence="1">
    <location>
        <begin position="127"/>
        <end position="152"/>
    </location>
</feature>
<reference evidence="3 4" key="1">
    <citation type="submission" date="2022-01" db="EMBL/GenBank/DDBJ databases">
        <title>A chromosomal length assembly of Cordylochernes scorpioides.</title>
        <authorList>
            <person name="Zeh D."/>
            <person name="Zeh J."/>
        </authorList>
    </citation>
    <scope>NUCLEOTIDE SEQUENCE [LARGE SCALE GENOMIC DNA]</scope>
    <source>
        <strain evidence="3">IN4F17</strain>
        <tissue evidence="3">Whole Body</tissue>
    </source>
</reference>
<organism evidence="3 4">
    <name type="scientific">Cordylochernes scorpioides</name>
    <dbReference type="NCBI Taxonomy" id="51811"/>
    <lineage>
        <taxon>Eukaryota</taxon>
        <taxon>Metazoa</taxon>
        <taxon>Ecdysozoa</taxon>
        <taxon>Arthropoda</taxon>
        <taxon>Chelicerata</taxon>
        <taxon>Arachnida</taxon>
        <taxon>Pseudoscorpiones</taxon>
        <taxon>Cheliferoidea</taxon>
        <taxon>Chernetidae</taxon>
        <taxon>Cordylochernes</taxon>
    </lineage>
</organism>
<evidence type="ECO:0000313" key="4">
    <source>
        <dbReference type="Proteomes" id="UP001235939"/>
    </source>
</evidence>
<dbReference type="Gene3D" id="3.30.420.10">
    <property type="entry name" value="Ribonuclease H-like superfamily/Ribonuclease H"/>
    <property type="match status" value="2"/>
</dbReference>
<dbReference type="InterPro" id="IPR036397">
    <property type="entry name" value="RNaseH_sf"/>
</dbReference>
<feature type="domain" description="Reverse transcriptase" evidence="2">
    <location>
        <begin position="689"/>
        <end position="957"/>
    </location>
</feature>
<dbReference type="PANTHER" id="PTHR33481">
    <property type="entry name" value="REVERSE TRANSCRIPTASE"/>
    <property type="match status" value="1"/>
</dbReference>
<evidence type="ECO:0000259" key="2">
    <source>
        <dbReference type="PROSITE" id="PS50878"/>
    </source>
</evidence>
<evidence type="ECO:0000256" key="1">
    <source>
        <dbReference type="SAM" id="MobiDB-lite"/>
    </source>
</evidence>
<accession>A0ABY6KGK9</accession>
<evidence type="ECO:0000313" key="3">
    <source>
        <dbReference type="EMBL" id="UYV67968.1"/>
    </source>
</evidence>
<dbReference type="PROSITE" id="PS50878">
    <property type="entry name" value="RT_POL"/>
    <property type="match status" value="1"/>
</dbReference>
<dbReference type="InterPro" id="IPR041588">
    <property type="entry name" value="Integrase_H2C2"/>
</dbReference>